<organism evidence="1">
    <name type="scientific">Geobacter sp. (strain M21)</name>
    <dbReference type="NCBI Taxonomy" id="443144"/>
    <lineage>
        <taxon>Bacteria</taxon>
        <taxon>Pseudomonadati</taxon>
        <taxon>Thermodesulfobacteriota</taxon>
        <taxon>Desulfuromonadia</taxon>
        <taxon>Geobacterales</taxon>
        <taxon>Geobacteraceae</taxon>
        <taxon>Geobacter</taxon>
    </lineage>
</organism>
<accession>C6E308</accession>
<sequence>MFRYALVRGKGDGEMTVVISGHALFTQAGDIERALRGALNACHHLTVDVGSARELDLTFRVLLCSLHRRSVLQNKTVTVRDTRATPREVREDIERVEGCLFKDGSDLCTLWRPRATPGDHAPGGR</sequence>
<evidence type="ECO:0008006" key="2">
    <source>
        <dbReference type="Google" id="ProtNLM"/>
    </source>
</evidence>
<evidence type="ECO:0000313" key="1">
    <source>
        <dbReference type="EMBL" id="ACT17181.1"/>
    </source>
</evidence>
<name>C6E308_GEOSM</name>
<dbReference type="KEGG" id="gem:GM21_1120"/>
<protein>
    <recommendedName>
        <fullName evidence="2">STAS domain-containing protein</fullName>
    </recommendedName>
</protein>
<dbReference type="STRING" id="443144.GM21_1120"/>
<reference evidence="1" key="1">
    <citation type="submission" date="2009-07" db="EMBL/GenBank/DDBJ databases">
        <title>Complete sequence of Geobacter sp. M21.</title>
        <authorList>
            <consortium name="US DOE Joint Genome Institute"/>
            <person name="Lucas S."/>
            <person name="Copeland A."/>
            <person name="Lapidus A."/>
            <person name="Glavina del Rio T."/>
            <person name="Dalin E."/>
            <person name="Tice H."/>
            <person name="Bruce D."/>
            <person name="Goodwin L."/>
            <person name="Pitluck S."/>
            <person name="Saunders E."/>
            <person name="Brettin T."/>
            <person name="Detter J.C."/>
            <person name="Han C."/>
            <person name="Larimer F."/>
            <person name="Land M."/>
            <person name="Hauser L."/>
            <person name="Kyrpides N."/>
            <person name="Ovchinnikova G."/>
            <person name="Lovley D."/>
        </authorList>
    </citation>
    <scope>NUCLEOTIDE SEQUENCE [LARGE SCALE GENOMIC DNA]</scope>
    <source>
        <strain evidence="1">M21</strain>
    </source>
</reference>
<dbReference type="HOGENOM" id="CLU_1989457_0_0_7"/>
<proteinExistence type="predicted"/>
<dbReference type="AlphaFoldDB" id="C6E308"/>
<dbReference type="EMBL" id="CP001661">
    <property type="protein sequence ID" value="ACT17181.1"/>
    <property type="molecule type" value="Genomic_DNA"/>
</dbReference>
<gene>
    <name evidence="1" type="ordered locus">GM21_1120</name>
</gene>